<dbReference type="FunFam" id="3.40.50.12780:FF:000012">
    <property type="entry name" value="Non-ribosomal peptide synthetase"/>
    <property type="match status" value="2"/>
</dbReference>
<dbReference type="InterPro" id="IPR023213">
    <property type="entry name" value="CAT-like_dom_sf"/>
</dbReference>
<accession>A0A2S9XYJ7</accession>
<dbReference type="InterPro" id="IPR020845">
    <property type="entry name" value="AMP-binding_CS"/>
</dbReference>
<feature type="domain" description="Carrier" evidence="5">
    <location>
        <begin position="2119"/>
        <end position="2194"/>
    </location>
</feature>
<dbReference type="InterPro" id="IPR045851">
    <property type="entry name" value="AMP-bd_C_sf"/>
</dbReference>
<dbReference type="GO" id="GO:0044550">
    <property type="term" value="P:secondary metabolite biosynthetic process"/>
    <property type="evidence" value="ECO:0007669"/>
    <property type="project" value="UniProtKB-ARBA"/>
</dbReference>
<keyword evidence="3" id="KW-0596">Phosphopantetheine</keyword>
<dbReference type="InterPro" id="IPR010071">
    <property type="entry name" value="AA_adenyl_dom"/>
</dbReference>
<proteinExistence type="inferred from homology"/>
<dbReference type="Proteomes" id="UP000238823">
    <property type="component" value="Unassembled WGS sequence"/>
</dbReference>
<sequence>MTRRVASSGRVQELVRKLERLSPKQRRALLAVLDQRGVDLSVLDGVPMLAASDDAPVRLSFAQQRLWFLAQLDGPSAAYNIPLAVRLRGPLDRPALRRALEDLVARHEALRTRFVERDGVPYQEVDAPGQLVIRERPLADPAALDAVCEAEITAPFELEGEPLFRALLLELRADDHALVVTMHHGVSDGWSIGVFVRELVALYEAHRAGRPARLAPLPVSYADYAKWQRAWLDRGAHAAQLDYWTAQLAGVDPRLTLPTDRERPAAKTYAGARVQVEVPLAVLDRIRALAKDREVTLYMVLLAAYGLVLHRYTRATDLAVGTVVANRPRAELEGVIGYFANTLVMRLDLAGGPSFAELLARVKHTALAAYAHQELPFEAIVEALQVERALNLSPVFQTMFVLQAAQDGASAQVGGLEVGAIELDPKVTKFDLGIEVYETPTGLAGFVEYNRDLYERATIEGFIGHYSQLLAALVEVEADTLARAPAWGLSMIGAAEGRRIIELQTGARRPYPEQRCLHELFEDQVRRHGDRIALVSDSGSWTYAELNAWANRIAHQLRAAGVEPDQPVGLYAERSPAMVAAIYATLKAGGAYMPIDPGYPAGRVAEIVERSRVAVVLTRPQLDVAPLAGASTCLTLLDDGRVADAAGVGLAPISEANISAAEIGLDARKLAYVIHTSGSTGRPKGVMIEHRAAHNRIDWMQHEYRLGEADVVLQKTPFGFDVSVWEFFWPLLHGARLVVATPEGHKDPAALTETIERHGVTTLHFVPSMFRAMLDEPGWARCRSVRQVFCSGEALSPELCVRHYQRLPTAALHNLYGPTEAAVDVSYWPVPNDPQLAAVPIGRPIQNIELYVLDEDRAAVPIGCVGELYIAGHGLARGYLHAPEQSRERFVENPLASEPDARMYRTGDLARLAPDGTLHYLGRIDDQIKLRGFRIELGEIECRLGEQPEVRACAVVLREDQPGNQQLVAYVVLDAGLTLGDCRAKLEAELGGSLPEYMVPRAFVALVELPVTANGKLDRKALPAPSREAFAARSYVAPRTELERALVQVWAEVLELEPGVVGAEDSFFALGGHSLLIPVLVAKLRERGLTVSVRAVFSAPTLAELATRLDRGAAPAYVAPANAIPPGCERLTPSMVPLVDLRHEELDAIVAAVPGGAAQIQDVYPLVATQEGILFHHLMDPSHDPYLVSTLFRVDDEPACARFVAAVQALVDRHDALRTAIVTTGVREPVQVVHRSASVAVERVRVGPGEDPRARAEAILAAPGAFDLARAPLLRLFIVERDGEAQRHLIVNAHHLIEDATSLRMTLAELAVHMGGRSELLATPGRYRDFVAYTRHQQRSGAIEAEFRAMLGGVDEPTLPFGLDDARRDARHVARLRHALPEGLGVALREQARTRGVGLAALVHLAWACVVSATSGRDDVVFGTVMSGRLQGVPGVERMLGNFINTLPMRVSLADRNVDALLREVDETLARLVELEFAPLSVAQRCTDLDGDAPLFTAVFNFRHFEPGPADAPTIDDYGVHFVAAMDGINYPLVVSIDDFGAELSLDIQVDDRIDCEALAAYLETALAQLVAALARDDGGAGTLALALDVIPAAERERLVHGWAGASVVPEPGADTLMGAFEAQVARTPAAVALRDGGQTMSYAELDGQANQLAAWLIERGAGPGELVGVRMPRSVALFVAIYAVLKTGAGYVPFDVELPADRVAQISADCAPLLMLEQLPELDGWPTTPPTTRASGPRSPSELAYVLYTSGSTGRPKGVAISQRASLNWIAWGVAHYGRGPHTRMLHKTSIGFDVSVTELFGPLQVGGSVVIARPGGHRDLAYLVELIRDAEVSDVNFVPSALAAFVAEPGVDACTSLRVVEAAGEALPAALVDEFAARLPGVELHNLYGPTEAGGITAWRCRPGAEGARVPIGAPVWNARAYVLDANMRLLPSGVPGELYLAGAQVAEGYHGQPELSAARFFADPFVPGARMYRSGDLATWRAEGVLDYVGRADDQIKLRGFRVEPGEIEHALHEHVAVSKAVVTTRRVGELQALVAYVQPTPAWIDAAPGEGLGGSAKAGLIRALKRELGERLPDYMVPQIFVLLAEFPLTPNGKVDKRGLPAPTEDDLSRRDYVAPGTELERGLCRVVAEILGLGRVGLLDSFFELGGDSLLATRLSLRVSQELGVQLPLQLIFGGATLGDLAAELAAELAAARGPAPASGQPAQLEAAVAGQAPLSLQQRELWFLSWPEHLGSACDNIQVAFRIRGRFDRGACARSLAALVERHPILRTSYVRSGAGHVQRVHAAIEVELPVELVADEAAALAWLAAERLRPFAPADPRVLRAQLLTLAEGDQVLVLTRPWGIFDGWSMNIVVRELLALYAAALGGPDPELAPLLLDYAGFARWQAEVVSDGELDRQRGYWRRQLAGLPAWLPLRGDYRRPEVSAQQGAVERVAIGASELEDLRALAKANGATLYMTLLAGFAALLGARVDGRELVIASPVANRPRAELEGVVGYFVNTVALRLAVEPERSFAALLRETQRVTAEAHSHKDLPFAELASVLAPGAPPRAQLMFNLLPPPPPVAGASALAVDTLCSQSGSARHELNLTVLARADGLEGQLEYSTELFGQATAAALVRGYARLLAAAVANPEASLATLQAASADREVER</sequence>
<dbReference type="GO" id="GO:0043041">
    <property type="term" value="P:amino acid activation for nonribosomal peptide biosynthetic process"/>
    <property type="evidence" value="ECO:0007669"/>
    <property type="project" value="TreeGrafter"/>
</dbReference>
<dbReference type="OrthoDB" id="5349841at2"/>
<dbReference type="InterPro" id="IPR025110">
    <property type="entry name" value="AMP-bd_C"/>
</dbReference>
<dbReference type="NCBIfam" id="TIGR01733">
    <property type="entry name" value="AA-adenyl-dom"/>
    <property type="match status" value="2"/>
</dbReference>
<evidence type="ECO:0000256" key="2">
    <source>
        <dbReference type="ARBA" id="ARBA00006432"/>
    </source>
</evidence>
<dbReference type="PROSITE" id="PS00455">
    <property type="entry name" value="AMP_BINDING"/>
    <property type="match status" value="2"/>
</dbReference>
<evidence type="ECO:0000256" key="3">
    <source>
        <dbReference type="ARBA" id="ARBA00022450"/>
    </source>
</evidence>
<feature type="domain" description="Carrier" evidence="5">
    <location>
        <begin position="1037"/>
        <end position="1113"/>
    </location>
</feature>
<dbReference type="InterPro" id="IPR036736">
    <property type="entry name" value="ACP-like_sf"/>
</dbReference>
<dbReference type="FunFam" id="2.30.38.10:FF:000001">
    <property type="entry name" value="Non-ribosomal peptide synthetase PvdI"/>
    <property type="match status" value="2"/>
</dbReference>
<dbReference type="NCBIfam" id="NF003417">
    <property type="entry name" value="PRK04813.1"/>
    <property type="match status" value="2"/>
</dbReference>
<dbReference type="FunFam" id="3.30.300.30:FF:000010">
    <property type="entry name" value="Enterobactin synthetase component F"/>
    <property type="match status" value="1"/>
</dbReference>
<dbReference type="FunFam" id="3.40.50.980:FF:000002">
    <property type="entry name" value="Enterobactin synthetase component F"/>
    <property type="match status" value="1"/>
</dbReference>
<comment type="similarity">
    <text evidence="2">Belongs to the ATP-dependent AMP-binding enzyme family.</text>
</comment>
<reference evidence="6 7" key="1">
    <citation type="submission" date="2018-03" db="EMBL/GenBank/DDBJ databases">
        <title>Draft Genome Sequences of the Obligatory Marine Myxobacteria Enhygromyxa salina SWB007.</title>
        <authorList>
            <person name="Poehlein A."/>
            <person name="Moghaddam J.A."/>
            <person name="Harms H."/>
            <person name="Alanjari M."/>
            <person name="Koenig G.M."/>
            <person name="Daniel R."/>
            <person name="Schaeberle T.F."/>
        </authorList>
    </citation>
    <scope>NUCLEOTIDE SEQUENCE [LARGE SCALE GENOMIC DNA]</scope>
    <source>
        <strain evidence="6 7">SWB007</strain>
    </source>
</reference>
<evidence type="ECO:0000259" key="5">
    <source>
        <dbReference type="PROSITE" id="PS50075"/>
    </source>
</evidence>
<dbReference type="Gene3D" id="3.30.300.30">
    <property type="match status" value="2"/>
</dbReference>
<dbReference type="Gene3D" id="3.30.559.10">
    <property type="entry name" value="Chloramphenicol acetyltransferase-like domain"/>
    <property type="match status" value="3"/>
</dbReference>
<dbReference type="SUPFAM" id="SSF56801">
    <property type="entry name" value="Acetyl-CoA synthetase-like"/>
    <property type="match status" value="2"/>
</dbReference>
<dbReference type="SUPFAM" id="SSF47336">
    <property type="entry name" value="ACP-like"/>
    <property type="match status" value="2"/>
</dbReference>
<dbReference type="Pfam" id="PF00501">
    <property type="entry name" value="AMP-binding"/>
    <property type="match status" value="2"/>
</dbReference>
<dbReference type="SUPFAM" id="SSF52777">
    <property type="entry name" value="CoA-dependent acyltransferases"/>
    <property type="match status" value="6"/>
</dbReference>
<dbReference type="CDD" id="cd05930">
    <property type="entry name" value="A_NRPS"/>
    <property type="match status" value="2"/>
</dbReference>
<dbReference type="FunFam" id="3.30.559.10:FF:000012">
    <property type="entry name" value="Non-ribosomal peptide synthetase"/>
    <property type="match status" value="1"/>
</dbReference>
<evidence type="ECO:0000313" key="6">
    <source>
        <dbReference type="EMBL" id="PRP97913.1"/>
    </source>
</evidence>
<dbReference type="RefSeq" id="WP_106093458.1">
    <property type="nucleotide sequence ID" value="NZ_PVNL01000127.1"/>
</dbReference>
<dbReference type="PANTHER" id="PTHR45527:SF1">
    <property type="entry name" value="FATTY ACID SYNTHASE"/>
    <property type="match status" value="1"/>
</dbReference>
<dbReference type="Pfam" id="PF00668">
    <property type="entry name" value="Condensation"/>
    <property type="match status" value="3"/>
</dbReference>
<dbReference type="PROSITE" id="PS50075">
    <property type="entry name" value="CARRIER"/>
    <property type="match status" value="2"/>
</dbReference>
<evidence type="ECO:0000256" key="4">
    <source>
        <dbReference type="ARBA" id="ARBA00022553"/>
    </source>
</evidence>
<dbReference type="PANTHER" id="PTHR45527">
    <property type="entry name" value="NONRIBOSOMAL PEPTIDE SYNTHETASE"/>
    <property type="match status" value="1"/>
</dbReference>
<dbReference type="Gene3D" id="3.40.50.980">
    <property type="match status" value="4"/>
</dbReference>
<evidence type="ECO:0000313" key="7">
    <source>
        <dbReference type="Proteomes" id="UP000238823"/>
    </source>
</evidence>
<protein>
    <submittedName>
        <fullName evidence="6">Tyrocidine synthase 3</fullName>
    </submittedName>
</protein>
<dbReference type="SMART" id="SM00823">
    <property type="entry name" value="PKS_PP"/>
    <property type="match status" value="2"/>
</dbReference>
<organism evidence="6 7">
    <name type="scientific">Enhygromyxa salina</name>
    <dbReference type="NCBI Taxonomy" id="215803"/>
    <lineage>
        <taxon>Bacteria</taxon>
        <taxon>Pseudomonadati</taxon>
        <taxon>Myxococcota</taxon>
        <taxon>Polyangia</taxon>
        <taxon>Nannocystales</taxon>
        <taxon>Nannocystaceae</taxon>
        <taxon>Enhygromyxa</taxon>
    </lineage>
</organism>
<comment type="cofactor">
    <cofactor evidence="1">
        <name>pantetheine 4'-phosphate</name>
        <dbReference type="ChEBI" id="CHEBI:47942"/>
    </cofactor>
</comment>
<dbReference type="Gene3D" id="2.30.38.10">
    <property type="entry name" value="Luciferase, Domain 3"/>
    <property type="match status" value="2"/>
</dbReference>
<dbReference type="InterPro" id="IPR001242">
    <property type="entry name" value="Condensation_dom"/>
</dbReference>
<dbReference type="EMBL" id="PVNL01000127">
    <property type="protein sequence ID" value="PRP97913.1"/>
    <property type="molecule type" value="Genomic_DNA"/>
</dbReference>
<dbReference type="CDD" id="cd19531">
    <property type="entry name" value="LCL_NRPS-like"/>
    <property type="match status" value="2"/>
</dbReference>
<dbReference type="GO" id="GO:0003824">
    <property type="term" value="F:catalytic activity"/>
    <property type="evidence" value="ECO:0007669"/>
    <property type="project" value="InterPro"/>
</dbReference>
<gene>
    <name evidence="6" type="primary">tycC_2</name>
    <name evidence="6" type="ORF">ENSA7_66250</name>
</gene>
<dbReference type="InterPro" id="IPR009081">
    <property type="entry name" value="PP-bd_ACP"/>
</dbReference>
<dbReference type="InterPro" id="IPR000873">
    <property type="entry name" value="AMP-dep_synth/lig_dom"/>
</dbReference>
<dbReference type="Pfam" id="PF13193">
    <property type="entry name" value="AMP-binding_C"/>
    <property type="match status" value="2"/>
</dbReference>
<name>A0A2S9XYJ7_9BACT</name>
<dbReference type="GO" id="GO:0031177">
    <property type="term" value="F:phosphopantetheine binding"/>
    <property type="evidence" value="ECO:0007669"/>
    <property type="project" value="InterPro"/>
</dbReference>
<dbReference type="FunFam" id="1.10.1200.10:FF:000005">
    <property type="entry name" value="Nonribosomal peptide synthetase 1"/>
    <property type="match status" value="1"/>
</dbReference>
<dbReference type="CDD" id="cd19544">
    <property type="entry name" value="E-C_NRPS"/>
    <property type="match status" value="1"/>
</dbReference>
<keyword evidence="4" id="KW-0597">Phosphoprotein</keyword>
<dbReference type="Gene3D" id="1.10.1200.10">
    <property type="entry name" value="ACP-like"/>
    <property type="match status" value="2"/>
</dbReference>
<dbReference type="FunFam" id="3.30.300.30:FF:000015">
    <property type="entry name" value="Nonribosomal peptide synthase SidD"/>
    <property type="match status" value="1"/>
</dbReference>
<dbReference type="Gene3D" id="3.30.559.30">
    <property type="entry name" value="Nonribosomal peptide synthetase, condensation domain"/>
    <property type="match status" value="3"/>
</dbReference>
<dbReference type="Pfam" id="PF00550">
    <property type="entry name" value="PP-binding"/>
    <property type="match status" value="2"/>
</dbReference>
<dbReference type="GO" id="GO:0005737">
    <property type="term" value="C:cytoplasm"/>
    <property type="evidence" value="ECO:0007669"/>
    <property type="project" value="TreeGrafter"/>
</dbReference>
<comment type="caution">
    <text evidence="6">The sequence shown here is derived from an EMBL/GenBank/DDBJ whole genome shotgun (WGS) entry which is preliminary data.</text>
</comment>
<dbReference type="FunFam" id="3.40.50.980:FF:000001">
    <property type="entry name" value="Non-ribosomal peptide synthetase"/>
    <property type="match status" value="1"/>
</dbReference>
<evidence type="ECO:0000256" key="1">
    <source>
        <dbReference type="ARBA" id="ARBA00001957"/>
    </source>
</evidence>
<dbReference type="InterPro" id="IPR020806">
    <property type="entry name" value="PKS_PP-bd"/>
</dbReference>